<dbReference type="AlphaFoldDB" id="A0A1G6W0K5"/>
<dbReference type="GO" id="GO:0016747">
    <property type="term" value="F:acyltransferase activity, transferring groups other than amino-acyl groups"/>
    <property type="evidence" value="ECO:0007669"/>
    <property type="project" value="InterPro"/>
</dbReference>
<dbReference type="RefSeq" id="WP_091033409.1">
    <property type="nucleotide sequence ID" value="NZ_FNAD01000005.1"/>
</dbReference>
<proteinExistence type="predicted"/>
<dbReference type="Proteomes" id="UP000198949">
    <property type="component" value="Unassembled WGS sequence"/>
</dbReference>
<dbReference type="PROSITE" id="PS51186">
    <property type="entry name" value="GNAT"/>
    <property type="match status" value="1"/>
</dbReference>
<dbReference type="PANTHER" id="PTHR43877">
    <property type="entry name" value="AMINOALKYLPHOSPHONATE N-ACETYLTRANSFERASE-RELATED-RELATED"/>
    <property type="match status" value="1"/>
</dbReference>
<keyword evidence="2" id="KW-0012">Acyltransferase</keyword>
<dbReference type="Pfam" id="PF00583">
    <property type="entry name" value="Acetyltransf_1"/>
    <property type="match status" value="1"/>
</dbReference>
<dbReference type="GO" id="GO:0005840">
    <property type="term" value="C:ribosome"/>
    <property type="evidence" value="ECO:0007669"/>
    <property type="project" value="UniProtKB-KW"/>
</dbReference>
<feature type="domain" description="N-acetyltransferase" evidence="3">
    <location>
        <begin position="1"/>
        <end position="178"/>
    </location>
</feature>
<evidence type="ECO:0000313" key="4">
    <source>
        <dbReference type="EMBL" id="SDD58575.1"/>
    </source>
</evidence>
<dbReference type="SUPFAM" id="SSF55729">
    <property type="entry name" value="Acyl-CoA N-acyltransferases (Nat)"/>
    <property type="match status" value="1"/>
</dbReference>
<accession>A0A1G6W0K5</accession>
<evidence type="ECO:0000313" key="5">
    <source>
        <dbReference type="Proteomes" id="UP000198949"/>
    </source>
</evidence>
<dbReference type="InterPro" id="IPR000182">
    <property type="entry name" value="GNAT_dom"/>
</dbReference>
<dbReference type="STRING" id="58114.SAMN05216270_105200"/>
<protein>
    <submittedName>
        <fullName evidence="4">Ribosomal protein S18 acetylase RimI</fullName>
    </submittedName>
</protein>
<evidence type="ECO:0000256" key="1">
    <source>
        <dbReference type="ARBA" id="ARBA00022679"/>
    </source>
</evidence>
<dbReference type="InterPro" id="IPR016181">
    <property type="entry name" value="Acyl_CoA_acyltransferase"/>
</dbReference>
<dbReference type="OrthoDB" id="5243635at2"/>
<name>A0A1G6W0K5_9ACTN</name>
<evidence type="ECO:0000256" key="2">
    <source>
        <dbReference type="ARBA" id="ARBA00023315"/>
    </source>
</evidence>
<dbReference type="PANTHER" id="PTHR43877:SF1">
    <property type="entry name" value="ACETYLTRANSFERASE"/>
    <property type="match status" value="1"/>
</dbReference>
<keyword evidence="4" id="KW-0689">Ribosomal protein</keyword>
<dbReference type="Gene3D" id="3.40.630.30">
    <property type="match status" value="1"/>
</dbReference>
<keyword evidence="4" id="KW-0687">Ribonucleoprotein</keyword>
<dbReference type="InterPro" id="IPR050832">
    <property type="entry name" value="Bact_Acetyltransf"/>
</dbReference>
<organism evidence="4 5">
    <name type="scientific">Glycomyces harbinensis</name>
    <dbReference type="NCBI Taxonomy" id="58114"/>
    <lineage>
        <taxon>Bacteria</taxon>
        <taxon>Bacillati</taxon>
        <taxon>Actinomycetota</taxon>
        <taxon>Actinomycetes</taxon>
        <taxon>Glycomycetales</taxon>
        <taxon>Glycomycetaceae</taxon>
        <taxon>Glycomyces</taxon>
    </lineage>
</organism>
<gene>
    <name evidence="4" type="ORF">SAMN05216270_105200</name>
</gene>
<keyword evidence="5" id="KW-1185">Reference proteome</keyword>
<dbReference type="CDD" id="cd04301">
    <property type="entry name" value="NAT_SF"/>
    <property type="match status" value="1"/>
</dbReference>
<keyword evidence="1" id="KW-0808">Transferase</keyword>
<sequence>MRIRTGGPADADEIVQVRTASWRAAYSGIVDEDALAELPEVAPERFVRSLARRREFAITLVAEKGPNVIGFASVGWDTRESSEEASGPGDPGEVWAIYVHPDHWGRGAGFALMREVHRWLAERDMLPVRVWELAGNDIGRRFYERYGFVADGETGALDLAGASYPLERLTLPKDRPVEELR</sequence>
<evidence type="ECO:0000259" key="3">
    <source>
        <dbReference type="PROSITE" id="PS51186"/>
    </source>
</evidence>
<dbReference type="EMBL" id="FNAD01000005">
    <property type="protein sequence ID" value="SDD58575.1"/>
    <property type="molecule type" value="Genomic_DNA"/>
</dbReference>
<reference evidence="5" key="1">
    <citation type="submission" date="2016-10" db="EMBL/GenBank/DDBJ databases">
        <authorList>
            <person name="Varghese N."/>
            <person name="Submissions S."/>
        </authorList>
    </citation>
    <scope>NUCLEOTIDE SEQUENCE [LARGE SCALE GENOMIC DNA]</scope>
    <source>
        <strain evidence="5">CGMCC 4.3516</strain>
    </source>
</reference>